<evidence type="ECO:0000256" key="1">
    <source>
        <dbReference type="SAM" id="Phobius"/>
    </source>
</evidence>
<dbReference type="PANTHER" id="PTHR34821">
    <property type="entry name" value="INNER MEMBRANE PROTEIN YDCZ"/>
    <property type="match status" value="1"/>
</dbReference>
<feature type="transmembrane region" description="Helical" evidence="1">
    <location>
        <begin position="103"/>
        <end position="125"/>
    </location>
</feature>
<evidence type="ECO:0000313" key="3">
    <source>
        <dbReference type="Proteomes" id="UP000219329"/>
    </source>
</evidence>
<sequence>MGVISQQTWIYAALMLLAGFGIPIMAALNGGLSIRLQSTAVASCILLSVALLSAVAITLFTEGIPSSIYRSPTPFYYYLGGFFVVFYTFTITWVAPRFGVGNAVAFVLLGQLIAMTLIDQIGLLGSPQVSISPQRIFGLAFMALGVFLVVKD</sequence>
<keyword evidence="1" id="KW-1133">Transmembrane helix</keyword>
<feature type="transmembrane region" description="Helical" evidence="1">
    <location>
        <begin position="131"/>
        <end position="150"/>
    </location>
</feature>
<dbReference type="Pfam" id="PF04657">
    <property type="entry name" value="DMT_YdcZ"/>
    <property type="match status" value="1"/>
</dbReference>
<feature type="transmembrane region" description="Helical" evidence="1">
    <location>
        <begin position="6"/>
        <end position="28"/>
    </location>
</feature>
<feature type="transmembrane region" description="Helical" evidence="1">
    <location>
        <begin position="75"/>
        <end position="96"/>
    </location>
</feature>
<dbReference type="GO" id="GO:0005886">
    <property type="term" value="C:plasma membrane"/>
    <property type="evidence" value="ECO:0007669"/>
    <property type="project" value="TreeGrafter"/>
</dbReference>
<gene>
    <name evidence="2" type="ORF">CNF02_05450</name>
</gene>
<proteinExistence type="predicted"/>
<keyword evidence="1" id="KW-0812">Transmembrane</keyword>
<feature type="transmembrane region" description="Helical" evidence="1">
    <location>
        <begin position="40"/>
        <end position="60"/>
    </location>
</feature>
<dbReference type="EMBL" id="NTJZ01000004">
    <property type="protein sequence ID" value="PDH34241.1"/>
    <property type="molecule type" value="Genomic_DNA"/>
</dbReference>
<evidence type="ECO:0000313" key="2">
    <source>
        <dbReference type="EMBL" id="PDH34241.1"/>
    </source>
</evidence>
<reference evidence="2 3" key="1">
    <citation type="submission" date="2017-08" db="EMBL/GenBank/DDBJ databases">
        <title>Fine stratification of microbial communities through a metagenomic profile of the photic zone.</title>
        <authorList>
            <person name="Haro-Moreno J.M."/>
            <person name="Lopez-Perez M."/>
            <person name="De La Torre J."/>
            <person name="Picazo A."/>
            <person name="Camacho A."/>
            <person name="Rodriguez-Valera F."/>
        </authorList>
    </citation>
    <scope>NUCLEOTIDE SEQUENCE [LARGE SCALE GENOMIC DNA]</scope>
    <source>
        <strain evidence="2">MED-G28</strain>
    </source>
</reference>
<protein>
    <recommendedName>
        <fullName evidence="4">EamA-like transporter family protein</fullName>
    </recommendedName>
</protein>
<dbReference type="PANTHER" id="PTHR34821:SF2">
    <property type="entry name" value="INNER MEMBRANE PROTEIN YDCZ"/>
    <property type="match status" value="1"/>
</dbReference>
<dbReference type="InterPro" id="IPR006750">
    <property type="entry name" value="YdcZ"/>
</dbReference>
<organism evidence="2 3">
    <name type="scientific">OM182 bacterium MED-G28</name>
    <dbReference type="NCBI Taxonomy" id="1986256"/>
    <lineage>
        <taxon>Bacteria</taxon>
        <taxon>Pseudomonadati</taxon>
        <taxon>Pseudomonadota</taxon>
        <taxon>Gammaproteobacteria</taxon>
        <taxon>OMG group</taxon>
        <taxon>OM182 clade</taxon>
    </lineage>
</organism>
<name>A0A2A5WCZ4_9GAMM</name>
<keyword evidence="1" id="KW-0472">Membrane</keyword>
<evidence type="ECO:0008006" key="4">
    <source>
        <dbReference type="Google" id="ProtNLM"/>
    </source>
</evidence>
<accession>A0A2A5WCZ4</accession>
<dbReference type="Proteomes" id="UP000219329">
    <property type="component" value="Unassembled WGS sequence"/>
</dbReference>
<dbReference type="AlphaFoldDB" id="A0A2A5WCZ4"/>
<comment type="caution">
    <text evidence="2">The sequence shown here is derived from an EMBL/GenBank/DDBJ whole genome shotgun (WGS) entry which is preliminary data.</text>
</comment>